<accession>A0ACC6UX60</accession>
<dbReference type="EMBL" id="JBGCBD010000002">
    <property type="protein sequence ID" value="MEY9816109.1"/>
    <property type="molecule type" value="Genomic_DNA"/>
</dbReference>
<organism evidence="1 2">
    <name type="scientific">Streptomyces albogriseolus</name>
    <dbReference type="NCBI Taxonomy" id="1887"/>
    <lineage>
        <taxon>Bacteria</taxon>
        <taxon>Bacillati</taxon>
        <taxon>Actinomycetota</taxon>
        <taxon>Actinomycetes</taxon>
        <taxon>Kitasatosporales</taxon>
        <taxon>Streptomycetaceae</taxon>
        <taxon>Streptomyces</taxon>
        <taxon>Streptomyces albogriseolus group</taxon>
    </lineage>
</organism>
<keyword evidence="2" id="KW-1185">Reference proteome</keyword>
<dbReference type="EC" id="1.1.1.31" evidence="1"/>
<sequence>MTVVIAAATMTTVIVEGRSTGRGGPGERWCDMRVGFVGLGVMGRPMALNLARAGTPLVVGNRTPERCAPLRDAGAEVAASPAEVFERADTVLLMLTDEAAVDAVLGRGTPGFAVRVAGRTVVHMGTTSAEYSAALEKDVRAAGGAYAEAPVSGSRVPAEEGRLVAMLAGDDSVLADLRPLLAPMCRESFDCGPVPGALLMKLAVNLFLITQVTGLTEAFHFADRHGLDRARFLDVLDAGPLASSVSRMKAPKLLARDFAVQAAATDVLKNNRLIAEAARAAGVASPLLDVCHALFEETVAGGHGGEDMVAVLRALEARTDVAPEPGDGDRARRASMGG</sequence>
<gene>
    <name evidence="1" type="ORF">RKD21_006366</name>
</gene>
<dbReference type="Proteomes" id="UP001565447">
    <property type="component" value="Unassembled WGS sequence"/>
</dbReference>
<evidence type="ECO:0000313" key="1">
    <source>
        <dbReference type="EMBL" id="MEY9816109.1"/>
    </source>
</evidence>
<comment type="caution">
    <text evidence="1">The sequence shown here is derived from an EMBL/GenBank/DDBJ whole genome shotgun (WGS) entry which is preliminary data.</text>
</comment>
<name>A0ACC6UX60_STRAO</name>
<keyword evidence="1" id="KW-0560">Oxidoreductase</keyword>
<evidence type="ECO:0000313" key="2">
    <source>
        <dbReference type="Proteomes" id="UP001565447"/>
    </source>
</evidence>
<protein>
    <submittedName>
        <fullName evidence="1">3-hydroxyisobutyrate dehydrogenase</fullName>
        <ecNumber evidence="1">1.1.1.31</ecNumber>
    </submittedName>
</protein>
<reference evidence="1" key="1">
    <citation type="submission" date="2024-07" db="EMBL/GenBank/DDBJ databases">
        <title>Genome sequencing of plant associated microbes to promote plant fitness in Sorghum bicolor and Oryza sativa.</title>
        <authorList>
            <person name="Coleman-Derr D."/>
        </authorList>
    </citation>
    <scope>NUCLEOTIDE SEQUENCE</scope>
    <source>
        <strain evidence="1">SAI-173</strain>
    </source>
</reference>
<proteinExistence type="predicted"/>